<dbReference type="PANTHER" id="PTHR33392">
    <property type="entry name" value="POLYISOPRENYL-TEICHOIC ACID--PEPTIDOGLYCAN TEICHOIC ACID TRANSFERASE TAGU"/>
    <property type="match status" value="1"/>
</dbReference>
<dbReference type="EMBL" id="JAMQGM010000026">
    <property type="protein sequence ID" value="MCM2578173.1"/>
    <property type="molecule type" value="Genomic_DNA"/>
</dbReference>
<reference evidence="5" key="1">
    <citation type="journal article" date="2023" name="Int. J. Syst. Evol. Microbiol.">
        <title>Streptomyces meridianus sp. nov. isolated from brackish water of the Tagus estuary in Alcochete, Portugal.</title>
        <authorList>
            <person name="Santos J.D.N."/>
            <person name="Klimek D."/>
            <person name="Calusinska M."/>
            <person name="Lobo Da Cunha A."/>
            <person name="Catita J."/>
            <person name="Goncalves H."/>
            <person name="Gonzalez I."/>
            <person name="Reyes F."/>
            <person name="Lage O.M."/>
        </authorList>
    </citation>
    <scope>NUCLEOTIDE SEQUENCE</scope>
    <source>
        <strain evidence="5">MTZ3.1</strain>
    </source>
</reference>
<evidence type="ECO:0000313" key="6">
    <source>
        <dbReference type="Proteomes" id="UP001167160"/>
    </source>
</evidence>
<comment type="caution">
    <text evidence="5">The sequence shown here is derived from an EMBL/GenBank/DDBJ whole genome shotgun (WGS) entry which is preliminary data.</text>
</comment>
<organism evidence="5 6">
    <name type="scientific">Streptomyces meridianus</name>
    <dbReference type="NCBI Taxonomy" id="2938945"/>
    <lineage>
        <taxon>Bacteria</taxon>
        <taxon>Bacillati</taxon>
        <taxon>Actinomycetota</taxon>
        <taxon>Actinomycetes</taxon>
        <taxon>Kitasatosporales</taxon>
        <taxon>Streptomycetaceae</taxon>
        <taxon>Streptomyces</taxon>
    </lineage>
</organism>
<feature type="domain" description="Cell envelope-related transcriptional attenuator" evidence="4">
    <location>
        <begin position="110"/>
        <end position="266"/>
    </location>
</feature>
<dbReference type="InterPro" id="IPR050922">
    <property type="entry name" value="LytR/CpsA/Psr_CW_biosynth"/>
</dbReference>
<feature type="region of interest" description="Disordered" evidence="2">
    <location>
        <begin position="1"/>
        <end position="24"/>
    </location>
</feature>
<dbReference type="Gene3D" id="3.40.630.190">
    <property type="entry name" value="LCP protein"/>
    <property type="match status" value="1"/>
</dbReference>
<dbReference type="Proteomes" id="UP001167160">
    <property type="component" value="Unassembled WGS sequence"/>
</dbReference>
<keyword evidence="3" id="KW-0812">Transmembrane</keyword>
<feature type="compositionally biased region" description="Basic and acidic residues" evidence="2">
    <location>
        <begin position="343"/>
        <end position="352"/>
    </location>
</feature>
<keyword evidence="3" id="KW-0472">Membrane</keyword>
<name>A0ABT0X6M3_9ACTN</name>
<evidence type="ECO:0000313" key="5">
    <source>
        <dbReference type="EMBL" id="MCM2578173.1"/>
    </source>
</evidence>
<evidence type="ECO:0000256" key="2">
    <source>
        <dbReference type="SAM" id="MobiDB-lite"/>
    </source>
</evidence>
<accession>A0ABT0X6M3</accession>
<dbReference type="Pfam" id="PF03816">
    <property type="entry name" value="LytR_cpsA_psr"/>
    <property type="match status" value="1"/>
</dbReference>
<gene>
    <name evidence="5" type="ORF">M1E25_12535</name>
</gene>
<evidence type="ECO:0000259" key="4">
    <source>
        <dbReference type="Pfam" id="PF03816"/>
    </source>
</evidence>
<feature type="region of interest" description="Disordered" evidence="2">
    <location>
        <begin position="343"/>
        <end position="380"/>
    </location>
</feature>
<dbReference type="NCBIfam" id="TIGR00350">
    <property type="entry name" value="lytR_cpsA_psr"/>
    <property type="match status" value="1"/>
</dbReference>
<keyword evidence="6" id="KW-1185">Reference proteome</keyword>
<proteinExistence type="inferred from homology"/>
<comment type="similarity">
    <text evidence="1">Belongs to the LytR/CpsA/Psr (LCP) family.</text>
</comment>
<evidence type="ECO:0000256" key="1">
    <source>
        <dbReference type="ARBA" id="ARBA00006068"/>
    </source>
</evidence>
<dbReference type="PANTHER" id="PTHR33392:SF6">
    <property type="entry name" value="POLYISOPRENYL-TEICHOIC ACID--PEPTIDOGLYCAN TEICHOIC ACID TRANSFERASE TAGU"/>
    <property type="match status" value="1"/>
</dbReference>
<sequence>MADDPGTDNTTGRPDGRIRGAGRWHKRAPARHRSLVISAWVAAALLVTGGSGFGYLWFKLNGNLKGINLDAALGHDRPRDVANGSMDILVLGSDTRAGDNRIYGRATGARSDTAMILHIYRGHRKASLVSIPRDTIVDRPACARTEGGTAPAAERTMFNESYRIGGPACTVKTVEALSGIRMDHYVEVDFTGFKKLIDRLGGVEIETKEPIRDRDSHLHLEPGRHNLRGEQALGLVRTRHAVGDGSDLGRIQLQQAFVKALIKRVEDIDLFGNPAELYSLADTATRSVTTDSDLASVQDLVGLVRSLKSIKSADIDTVTMPVVYDPDDSNRVVPLEKRADQLWKALRDDRPVPESATEGSDAGKADVSDVVGERSPGAPE</sequence>
<dbReference type="RefSeq" id="WP_251414261.1">
    <property type="nucleotide sequence ID" value="NZ_JAMQGM010000026.1"/>
</dbReference>
<protein>
    <submittedName>
        <fullName evidence="5">LCP family protein</fullName>
    </submittedName>
</protein>
<dbReference type="InterPro" id="IPR004474">
    <property type="entry name" value="LytR_CpsA_psr"/>
</dbReference>
<feature type="transmembrane region" description="Helical" evidence="3">
    <location>
        <begin position="35"/>
        <end position="58"/>
    </location>
</feature>
<keyword evidence="3" id="KW-1133">Transmembrane helix</keyword>
<evidence type="ECO:0000256" key="3">
    <source>
        <dbReference type="SAM" id="Phobius"/>
    </source>
</evidence>